<dbReference type="Gene3D" id="3.30.930.10">
    <property type="entry name" value="Bira Bifunctional Protein, Domain 2"/>
    <property type="match status" value="1"/>
</dbReference>
<dbReference type="GO" id="GO:0004815">
    <property type="term" value="F:aspartate-tRNA ligase activity"/>
    <property type="evidence" value="ECO:0007669"/>
    <property type="project" value="TreeGrafter"/>
</dbReference>
<dbReference type="RefSeq" id="XP_025361127.1">
    <property type="nucleotide sequence ID" value="XM_025507808.1"/>
</dbReference>
<evidence type="ECO:0000256" key="7">
    <source>
        <dbReference type="SAM" id="MobiDB-lite"/>
    </source>
</evidence>
<dbReference type="InterPro" id="IPR004365">
    <property type="entry name" value="NA-bd_OB_tRNA"/>
</dbReference>
<dbReference type="InterPro" id="IPR004364">
    <property type="entry name" value="Aa-tRNA-synt_II"/>
</dbReference>
<dbReference type="SUPFAM" id="SSF55681">
    <property type="entry name" value="Class II aaRS and biotin synthetases"/>
    <property type="match status" value="1"/>
</dbReference>
<dbReference type="Gene3D" id="3.30.1360.30">
    <property type="entry name" value="GAD-like domain"/>
    <property type="match status" value="1"/>
</dbReference>
<dbReference type="NCBIfam" id="TIGR00459">
    <property type="entry name" value="aspS_bact"/>
    <property type="match status" value="1"/>
</dbReference>
<dbReference type="SUPFAM" id="SSF50249">
    <property type="entry name" value="Nucleic acid-binding proteins"/>
    <property type="match status" value="1"/>
</dbReference>
<reference evidence="9 10" key="1">
    <citation type="journal article" date="2018" name="Mol. Biol. Evol.">
        <title>Broad Genomic Sampling Reveals a Smut Pathogenic Ancestry of the Fungal Clade Ustilaginomycotina.</title>
        <authorList>
            <person name="Kijpornyongpan T."/>
            <person name="Mondo S.J."/>
            <person name="Barry K."/>
            <person name="Sandor L."/>
            <person name="Lee J."/>
            <person name="Lipzen A."/>
            <person name="Pangilinan J."/>
            <person name="LaButti K."/>
            <person name="Hainaut M."/>
            <person name="Henrissat B."/>
            <person name="Grigoriev I.V."/>
            <person name="Spatafora J.W."/>
            <person name="Aime M.C."/>
        </authorList>
    </citation>
    <scope>NUCLEOTIDE SEQUENCE [LARGE SCALE GENOMIC DNA]</scope>
    <source>
        <strain evidence="9 10">MCA 5214</strain>
    </source>
</reference>
<dbReference type="AlphaFoldDB" id="A0A316UTV0"/>
<evidence type="ECO:0000256" key="4">
    <source>
        <dbReference type="ARBA" id="ARBA00022840"/>
    </source>
</evidence>
<dbReference type="InterPro" id="IPR004524">
    <property type="entry name" value="Asp-tRNA-ligase_1"/>
</dbReference>
<evidence type="ECO:0000313" key="9">
    <source>
        <dbReference type="EMBL" id="PWN26515.1"/>
    </source>
</evidence>
<evidence type="ECO:0000256" key="1">
    <source>
        <dbReference type="ARBA" id="ARBA00006303"/>
    </source>
</evidence>
<dbReference type="PANTHER" id="PTHR22594">
    <property type="entry name" value="ASPARTYL/LYSYL-TRNA SYNTHETASE"/>
    <property type="match status" value="1"/>
</dbReference>
<feature type="domain" description="Aminoacyl-transfer RNA synthetases class-II family profile" evidence="8">
    <location>
        <begin position="210"/>
        <end position="673"/>
    </location>
</feature>
<evidence type="ECO:0000259" key="8">
    <source>
        <dbReference type="PROSITE" id="PS50862"/>
    </source>
</evidence>
<dbReference type="EMBL" id="KZ819671">
    <property type="protein sequence ID" value="PWN26515.1"/>
    <property type="molecule type" value="Genomic_DNA"/>
</dbReference>
<dbReference type="InterPro" id="IPR002312">
    <property type="entry name" value="Asp/Asn-tRNA-synth_IIb"/>
</dbReference>
<dbReference type="GO" id="GO:0006422">
    <property type="term" value="P:aspartyl-tRNA aminoacylation"/>
    <property type="evidence" value="ECO:0007669"/>
    <property type="project" value="TreeGrafter"/>
</dbReference>
<name>A0A316UTV0_9BASI</name>
<comment type="similarity">
    <text evidence="1">Belongs to the class-II aminoacyl-tRNA synthetase family. Type 1 subfamily.</text>
</comment>
<dbReference type="HAMAP" id="MF_00044">
    <property type="entry name" value="Asp_tRNA_synth_type1"/>
    <property type="match status" value="1"/>
</dbReference>
<evidence type="ECO:0000256" key="5">
    <source>
        <dbReference type="ARBA" id="ARBA00022917"/>
    </source>
</evidence>
<dbReference type="PANTHER" id="PTHR22594:SF5">
    <property type="entry name" value="ASPARTATE--TRNA LIGASE, MITOCHONDRIAL"/>
    <property type="match status" value="1"/>
</dbReference>
<dbReference type="Gene3D" id="2.40.50.140">
    <property type="entry name" value="Nucleic acid-binding proteins"/>
    <property type="match status" value="1"/>
</dbReference>
<dbReference type="OrthoDB" id="439710at2759"/>
<protein>
    <recommendedName>
        <fullName evidence="8">Aminoacyl-transfer RNA synthetases class-II family profile domain-containing protein</fullName>
    </recommendedName>
</protein>
<dbReference type="InterPro" id="IPR006195">
    <property type="entry name" value="aa-tRNA-synth_II"/>
</dbReference>
<keyword evidence="4" id="KW-0067">ATP-binding</keyword>
<dbReference type="Pfam" id="PF00152">
    <property type="entry name" value="tRNA-synt_2"/>
    <property type="match status" value="1"/>
</dbReference>
<dbReference type="Pfam" id="PF01336">
    <property type="entry name" value="tRNA_anti-codon"/>
    <property type="match status" value="1"/>
</dbReference>
<evidence type="ECO:0000256" key="2">
    <source>
        <dbReference type="ARBA" id="ARBA00022598"/>
    </source>
</evidence>
<dbReference type="GO" id="GO:0005739">
    <property type="term" value="C:mitochondrion"/>
    <property type="evidence" value="ECO:0007669"/>
    <property type="project" value="TreeGrafter"/>
</dbReference>
<dbReference type="GO" id="GO:0003676">
    <property type="term" value="F:nucleic acid binding"/>
    <property type="evidence" value="ECO:0007669"/>
    <property type="project" value="InterPro"/>
</dbReference>
<evidence type="ECO:0000256" key="6">
    <source>
        <dbReference type="ARBA" id="ARBA00023146"/>
    </source>
</evidence>
<proteinExistence type="inferred from homology"/>
<keyword evidence="6" id="KW-0030">Aminoacyl-tRNA synthetase</keyword>
<keyword evidence="10" id="KW-1185">Reference proteome</keyword>
<keyword evidence="5" id="KW-0648">Protein biosynthesis</keyword>
<dbReference type="InterPro" id="IPR012340">
    <property type="entry name" value="NA-bd_OB-fold"/>
</dbReference>
<keyword evidence="3" id="KW-0547">Nucleotide-binding</keyword>
<sequence length="716" mass="79333">MRHQWALVQRLARQCAASRASTTLPRRLLASQCPILRRQPFSSTPKRREDDAFLGWLPPRTHSASSIYASDEGKEVTLSGWLLPCRKISNSLSFHPLRDSTGVVQLVARNELVQTLANLPPESVVHVTGQIGKKKQKQQNPPLRAGESSRLPSSTAQDEVEVEVFSYHLLGRATSSLPFQPSDAHNLPSEELRAKYRYLDLRRPQLTHNIRLRSRVTHAIRSYLHDEGFLEIETPLLLRSTPEGAREFLVPSRLAPASEQDEEVDAGAPTFYALPQSPQQPKQLLMASGVTDRYFQIAKCFRDEAGRKDRQPEFTQVDLEMAFVDGAAPPQARDGWAIGGSQVRRVIEGLVRAVWREAKGVDPLEHEETGFEVMTYQDAMRRYGSDKPDVRFGLEIVDLCPYIRDKLERFKSSSSSSSASPHALAKLLLHKSSHLRSHLEDLEINPADLDAELLAQGVAEALRVGRADPNTLTSDGQEEDVHLFVNTRHSPADGGSTELGELRLRLRDALASRSLLPAHLLDPTLSQPRFLWITQFPLLTRSDPDKADLSQGRWNATHHPFTAPSVESLPALKEVLQLLNSIQGQHYDLVLNGVELGGGSVRLHSASLQRAVMEKVLALQPHEVKRFDHLLSALASGCPPHAGIALGLDRLVAMLVEQVGGTAASIRDVIAFPKSAGGRDKLFGAPSVVGGDEGGARGDEEERVLNEFRLRRKRDD</sequence>
<dbReference type="STRING" id="1569628.A0A316UTV0"/>
<dbReference type="InterPro" id="IPR004115">
    <property type="entry name" value="GAD-like_sf"/>
</dbReference>
<keyword evidence="2" id="KW-0436">Ligase</keyword>
<dbReference type="PRINTS" id="PR01042">
    <property type="entry name" value="TRNASYNTHASP"/>
</dbReference>
<dbReference type="PROSITE" id="PS50862">
    <property type="entry name" value="AA_TRNA_LIGASE_II"/>
    <property type="match status" value="1"/>
</dbReference>
<gene>
    <name evidence="9" type="ORF">BDZ90DRAFT_253921</name>
</gene>
<dbReference type="Proteomes" id="UP000245884">
    <property type="component" value="Unassembled WGS sequence"/>
</dbReference>
<evidence type="ECO:0000313" key="10">
    <source>
        <dbReference type="Proteomes" id="UP000245884"/>
    </source>
</evidence>
<accession>A0A316UTV0</accession>
<evidence type="ECO:0000256" key="3">
    <source>
        <dbReference type="ARBA" id="ARBA00022741"/>
    </source>
</evidence>
<dbReference type="GO" id="GO:0005524">
    <property type="term" value="F:ATP binding"/>
    <property type="evidence" value="ECO:0007669"/>
    <property type="project" value="UniProtKB-KW"/>
</dbReference>
<dbReference type="NCBIfam" id="NF001750">
    <property type="entry name" value="PRK00476.1"/>
    <property type="match status" value="1"/>
</dbReference>
<dbReference type="GeneID" id="37029631"/>
<dbReference type="InterPro" id="IPR045864">
    <property type="entry name" value="aa-tRNA-synth_II/BPL/LPL"/>
</dbReference>
<organism evidence="9 10">
    <name type="scientific">Jaminaea rosea</name>
    <dbReference type="NCBI Taxonomy" id="1569628"/>
    <lineage>
        <taxon>Eukaryota</taxon>
        <taxon>Fungi</taxon>
        <taxon>Dikarya</taxon>
        <taxon>Basidiomycota</taxon>
        <taxon>Ustilaginomycotina</taxon>
        <taxon>Exobasidiomycetes</taxon>
        <taxon>Microstromatales</taxon>
        <taxon>Microstromatales incertae sedis</taxon>
        <taxon>Jaminaea</taxon>
    </lineage>
</organism>
<feature type="region of interest" description="Disordered" evidence="7">
    <location>
        <begin position="128"/>
        <end position="156"/>
    </location>
</feature>